<feature type="compositionally biased region" description="Low complexity" evidence="1">
    <location>
        <begin position="87"/>
        <end position="96"/>
    </location>
</feature>
<name>A0A7S0DBQ7_9EUKA</name>
<feature type="compositionally biased region" description="Pro residues" evidence="1">
    <location>
        <begin position="129"/>
        <end position="175"/>
    </location>
</feature>
<protein>
    <recommendedName>
        <fullName evidence="3">PPIase cyclophilin-type domain-containing protein</fullName>
    </recommendedName>
</protein>
<keyword evidence="2" id="KW-0732">Signal</keyword>
<gene>
    <name evidence="4" type="ORF">LAMO00422_LOCUS10216</name>
</gene>
<dbReference type="EMBL" id="HBEM01014819">
    <property type="protein sequence ID" value="CAD8449866.1"/>
    <property type="molecule type" value="Transcribed_RNA"/>
</dbReference>
<dbReference type="SUPFAM" id="SSF50891">
    <property type="entry name" value="Cyclophilin-like"/>
    <property type="match status" value="1"/>
</dbReference>
<sequence length="450" mass="49178">MWQPLTRYKRREGVLSLLFLSFFALILLSLSLASTPPSKVLLSAPQDGIPRPGPVARVKNWAKKLTGYLKKKAHQCRGFVNRRLARDTTPADGGTPAPTPLGSSQSEREKGEQEPSNQSDNSEHSEQSSPPPPSVPPSAKPTVPLTPEPTLVPTPEPTVPPTPCPSPDPTRPPTLSPSLEVEASMGGTVEGGKGGQKPSSKPSVKPSVMPSEKGKKSASCFKICKGATVSGYDPTITQRLPAVVQCHCPAVEPETINIDWDMTYVRFLVQIDNSTRGEFVVEVHASWAPFASQHFERLSNTGFFAGNRFFKVEKDFVAKFGLSGDPTANKAYFTSSLPPDGEIVESNRRGYLGFAPSSLEGDINRISTTITTEVYINYVDNPQLDDNGFVTFARVVEGMEVIDSLYATTEYQRGPEPFRIHLEGNRYLEAKYKDLSYIIGSRVEKKASFS</sequence>
<feature type="signal peptide" evidence="2">
    <location>
        <begin position="1"/>
        <end position="33"/>
    </location>
</feature>
<evidence type="ECO:0000313" key="4">
    <source>
        <dbReference type="EMBL" id="CAD8449866.1"/>
    </source>
</evidence>
<evidence type="ECO:0000256" key="1">
    <source>
        <dbReference type="SAM" id="MobiDB-lite"/>
    </source>
</evidence>
<feature type="compositionally biased region" description="Low complexity" evidence="1">
    <location>
        <begin position="196"/>
        <end position="211"/>
    </location>
</feature>
<reference evidence="4" key="1">
    <citation type="submission" date="2021-01" db="EMBL/GenBank/DDBJ databases">
        <authorList>
            <person name="Corre E."/>
            <person name="Pelletier E."/>
            <person name="Niang G."/>
            <person name="Scheremetjew M."/>
            <person name="Finn R."/>
            <person name="Kale V."/>
            <person name="Holt S."/>
            <person name="Cochrane G."/>
            <person name="Meng A."/>
            <person name="Brown T."/>
            <person name="Cohen L."/>
        </authorList>
    </citation>
    <scope>NUCLEOTIDE SEQUENCE</scope>
    <source>
        <strain evidence="4">CCMP2058</strain>
    </source>
</reference>
<evidence type="ECO:0000256" key="2">
    <source>
        <dbReference type="SAM" id="SignalP"/>
    </source>
</evidence>
<proteinExistence type="predicted"/>
<dbReference type="Gene3D" id="2.40.100.10">
    <property type="entry name" value="Cyclophilin-like"/>
    <property type="match status" value="1"/>
</dbReference>
<dbReference type="InterPro" id="IPR002130">
    <property type="entry name" value="Cyclophilin-type_PPIase_dom"/>
</dbReference>
<dbReference type="InterPro" id="IPR029000">
    <property type="entry name" value="Cyclophilin-like_dom_sf"/>
</dbReference>
<dbReference type="PROSITE" id="PS50072">
    <property type="entry name" value="CSA_PPIASE_2"/>
    <property type="match status" value="1"/>
</dbReference>
<feature type="domain" description="PPIase cyclophilin-type" evidence="3">
    <location>
        <begin position="266"/>
        <end position="417"/>
    </location>
</feature>
<dbReference type="AlphaFoldDB" id="A0A7S0DBQ7"/>
<evidence type="ECO:0000259" key="3">
    <source>
        <dbReference type="PROSITE" id="PS50072"/>
    </source>
</evidence>
<organism evidence="4">
    <name type="scientific">Amorphochlora amoebiformis</name>
    <dbReference type="NCBI Taxonomy" id="1561963"/>
    <lineage>
        <taxon>Eukaryota</taxon>
        <taxon>Sar</taxon>
        <taxon>Rhizaria</taxon>
        <taxon>Cercozoa</taxon>
        <taxon>Chlorarachniophyceae</taxon>
        <taxon>Amorphochlora</taxon>
    </lineage>
</organism>
<feature type="region of interest" description="Disordered" evidence="1">
    <location>
        <begin position="79"/>
        <end position="214"/>
    </location>
</feature>
<dbReference type="Pfam" id="PF00160">
    <property type="entry name" value="Pro_isomerase"/>
    <property type="match status" value="1"/>
</dbReference>
<accession>A0A7S0DBQ7</accession>
<dbReference type="GO" id="GO:0003755">
    <property type="term" value="F:peptidyl-prolyl cis-trans isomerase activity"/>
    <property type="evidence" value="ECO:0007669"/>
    <property type="project" value="InterPro"/>
</dbReference>
<feature type="chain" id="PRO_5030648256" description="PPIase cyclophilin-type domain-containing protein" evidence="2">
    <location>
        <begin position="34"/>
        <end position="450"/>
    </location>
</feature>